<protein>
    <recommendedName>
        <fullName evidence="2">Coenzyme Q-binding protein COQ10 START domain-containing protein</fullName>
    </recommendedName>
</protein>
<proteinExistence type="predicted"/>
<name>A0ABN3D1R4_9ACTN</name>
<feature type="compositionally biased region" description="Pro residues" evidence="1">
    <location>
        <begin position="197"/>
        <end position="222"/>
    </location>
</feature>
<reference evidence="3 4" key="1">
    <citation type="journal article" date="2019" name="Int. J. Syst. Evol. Microbiol.">
        <title>The Global Catalogue of Microorganisms (GCM) 10K type strain sequencing project: providing services to taxonomists for standard genome sequencing and annotation.</title>
        <authorList>
            <consortium name="The Broad Institute Genomics Platform"/>
            <consortium name="The Broad Institute Genome Sequencing Center for Infectious Disease"/>
            <person name="Wu L."/>
            <person name="Ma J."/>
        </authorList>
    </citation>
    <scope>NUCLEOTIDE SEQUENCE [LARGE SCALE GENOMIC DNA]</scope>
    <source>
        <strain evidence="3 4">JCM 16114</strain>
    </source>
</reference>
<evidence type="ECO:0000313" key="4">
    <source>
        <dbReference type="Proteomes" id="UP001499843"/>
    </source>
</evidence>
<feature type="compositionally biased region" description="Low complexity" evidence="1">
    <location>
        <begin position="175"/>
        <end position="186"/>
    </location>
</feature>
<keyword evidence="4" id="KW-1185">Reference proteome</keyword>
<sequence>MSTIEHSEDVRVPVRVAYNQWTQFESFPEFMEGVESVKQLSDTRTAWVAEIAGVRREFEAEITEQHPDERIAWRSVDKPHQAGVVTFHRIDEDTTRVTLQMEYDPEGFLEIAGDKLQIVRMRVVGDVKRFKSFIESRGGETGGWRGDVPGPHQREHEHGSTYGGAGSVPPGTVGGDYPPAGGDYPPAGGGGQSPGGTLPPPGPVPPGSPGSVPPGSPPPPVL</sequence>
<evidence type="ECO:0000313" key="3">
    <source>
        <dbReference type="EMBL" id="GAA2215735.1"/>
    </source>
</evidence>
<dbReference type="PANTHER" id="PTHR33824">
    <property type="entry name" value="POLYKETIDE CYCLASE/DEHYDRASE AND LIPID TRANSPORT SUPERFAMILY PROTEIN"/>
    <property type="match status" value="1"/>
</dbReference>
<dbReference type="Proteomes" id="UP001499843">
    <property type="component" value="Unassembled WGS sequence"/>
</dbReference>
<feature type="region of interest" description="Disordered" evidence="1">
    <location>
        <begin position="136"/>
        <end position="222"/>
    </location>
</feature>
<organism evidence="3 4">
    <name type="scientific">Nonomuraea monospora</name>
    <dbReference type="NCBI Taxonomy" id="568818"/>
    <lineage>
        <taxon>Bacteria</taxon>
        <taxon>Bacillati</taxon>
        <taxon>Actinomycetota</taxon>
        <taxon>Actinomycetes</taxon>
        <taxon>Streptosporangiales</taxon>
        <taxon>Streptosporangiaceae</taxon>
        <taxon>Nonomuraea</taxon>
    </lineage>
</organism>
<evidence type="ECO:0000259" key="2">
    <source>
        <dbReference type="Pfam" id="PF03364"/>
    </source>
</evidence>
<accession>A0ABN3D1R4</accession>
<dbReference type="Gene3D" id="3.30.530.20">
    <property type="match status" value="1"/>
</dbReference>
<dbReference type="CDD" id="cd07817">
    <property type="entry name" value="SRPBCC_8"/>
    <property type="match status" value="1"/>
</dbReference>
<dbReference type="InterPro" id="IPR023393">
    <property type="entry name" value="START-like_dom_sf"/>
</dbReference>
<feature type="domain" description="Coenzyme Q-binding protein COQ10 START" evidence="2">
    <location>
        <begin position="10"/>
        <end position="128"/>
    </location>
</feature>
<dbReference type="InterPro" id="IPR047137">
    <property type="entry name" value="ORF3"/>
</dbReference>
<dbReference type="InterPro" id="IPR005031">
    <property type="entry name" value="COQ10_START"/>
</dbReference>
<dbReference type="EMBL" id="BAAAQX010000054">
    <property type="protein sequence ID" value="GAA2215735.1"/>
    <property type="molecule type" value="Genomic_DNA"/>
</dbReference>
<dbReference type="PANTHER" id="PTHR33824:SF7">
    <property type="entry name" value="POLYKETIDE CYCLASE_DEHYDRASE AND LIPID TRANSPORT SUPERFAMILY PROTEIN"/>
    <property type="match status" value="1"/>
</dbReference>
<dbReference type="RefSeq" id="WP_344494706.1">
    <property type="nucleotide sequence ID" value="NZ_BAAAQX010000054.1"/>
</dbReference>
<dbReference type="Pfam" id="PF03364">
    <property type="entry name" value="Polyketide_cyc"/>
    <property type="match status" value="1"/>
</dbReference>
<evidence type="ECO:0000256" key="1">
    <source>
        <dbReference type="SAM" id="MobiDB-lite"/>
    </source>
</evidence>
<comment type="caution">
    <text evidence="3">The sequence shown here is derived from an EMBL/GenBank/DDBJ whole genome shotgun (WGS) entry which is preliminary data.</text>
</comment>
<gene>
    <name evidence="3" type="ORF">GCM10009850_112030</name>
</gene>
<dbReference type="SUPFAM" id="SSF55961">
    <property type="entry name" value="Bet v1-like"/>
    <property type="match status" value="1"/>
</dbReference>